<proteinExistence type="inferred from homology"/>
<dbReference type="Proteomes" id="UP000199592">
    <property type="component" value="Unassembled WGS sequence"/>
</dbReference>
<evidence type="ECO:0000256" key="4">
    <source>
        <dbReference type="SAM" id="Phobius"/>
    </source>
</evidence>
<evidence type="ECO:0000256" key="3">
    <source>
        <dbReference type="ARBA" id="ARBA00022679"/>
    </source>
</evidence>
<organism evidence="5 6">
    <name type="scientific">Flagellimonas zhangzhouensis</name>
    <dbReference type="NCBI Taxonomy" id="1073328"/>
    <lineage>
        <taxon>Bacteria</taxon>
        <taxon>Pseudomonadati</taxon>
        <taxon>Bacteroidota</taxon>
        <taxon>Flavobacteriia</taxon>
        <taxon>Flavobacteriales</taxon>
        <taxon>Flavobacteriaceae</taxon>
        <taxon>Flagellimonas</taxon>
    </lineage>
</organism>
<accession>A0A1H2UR61</accession>
<dbReference type="AlphaFoldDB" id="A0A1H2UR61"/>
<keyword evidence="3" id="KW-0808">Transferase</keyword>
<evidence type="ECO:0000256" key="1">
    <source>
        <dbReference type="ARBA" id="ARBA00006739"/>
    </source>
</evidence>
<keyword evidence="4" id="KW-1133">Transmembrane helix</keyword>
<dbReference type="SUPFAM" id="SSF53448">
    <property type="entry name" value="Nucleotide-diphospho-sugar transferases"/>
    <property type="match status" value="1"/>
</dbReference>
<evidence type="ECO:0000313" key="5">
    <source>
        <dbReference type="EMBL" id="SDW58572.1"/>
    </source>
</evidence>
<dbReference type="InterPro" id="IPR029044">
    <property type="entry name" value="Nucleotide-diphossugar_trans"/>
</dbReference>
<gene>
    <name evidence="5" type="ORF">SAMN04487892_1717</name>
</gene>
<keyword evidence="4" id="KW-0812">Transmembrane</keyword>
<reference evidence="6" key="1">
    <citation type="submission" date="2016-10" db="EMBL/GenBank/DDBJ databases">
        <authorList>
            <person name="Varghese N."/>
            <person name="Submissions S."/>
        </authorList>
    </citation>
    <scope>NUCLEOTIDE SEQUENCE [LARGE SCALE GENOMIC DNA]</scope>
    <source>
        <strain evidence="6">DSM 25030</strain>
    </source>
</reference>
<sequence>MVVDNSPSFDSIKNLESWAEGNVKVERTNFSSLVFPENNKPLKYLSISDTEYWQKSQNDDYDVIFVKAGKNEGFAAANNVVLKTKLDRSGQEELLFLLNNDTVIPPDLITKLASKYVEHDYGVVGCVLLEYSKPDIVQSVGGLYNKYFGITTQALEGIKINELGLEKAHIDYPVGAAMFLSIKVLKQIGLLEEKYFLYYEELDWVQRGKVTYSTTYFEDCFVYHKGGVSIGSNHKSFIADKYSLINRINFAKKYNRTYLTTTYLGVFFSIFKRFLFLKFKRGASLFYEVLKINPNKF</sequence>
<name>A0A1H2UR61_9FLAO</name>
<evidence type="ECO:0000256" key="2">
    <source>
        <dbReference type="ARBA" id="ARBA00022676"/>
    </source>
</evidence>
<keyword evidence="2" id="KW-0328">Glycosyltransferase</keyword>
<keyword evidence="4" id="KW-0472">Membrane</keyword>
<keyword evidence="6" id="KW-1185">Reference proteome</keyword>
<evidence type="ECO:0000313" key="6">
    <source>
        <dbReference type="Proteomes" id="UP000199592"/>
    </source>
</evidence>
<feature type="transmembrane region" description="Helical" evidence="4">
    <location>
        <begin position="257"/>
        <end position="276"/>
    </location>
</feature>
<comment type="similarity">
    <text evidence="1">Belongs to the glycosyltransferase 2 family.</text>
</comment>
<dbReference type="STRING" id="1073328.SAMN05216294_0575"/>
<dbReference type="PANTHER" id="PTHR43179">
    <property type="entry name" value="RHAMNOSYLTRANSFERASE WBBL"/>
    <property type="match status" value="1"/>
</dbReference>
<dbReference type="GO" id="GO:0016757">
    <property type="term" value="F:glycosyltransferase activity"/>
    <property type="evidence" value="ECO:0007669"/>
    <property type="project" value="UniProtKB-KW"/>
</dbReference>
<protein>
    <submittedName>
        <fullName evidence="5">Uncharacterized protein</fullName>
    </submittedName>
</protein>
<dbReference type="PANTHER" id="PTHR43179:SF12">
    <property type="entry name" value="GALACTOFURANOSYLTRANSFERASE GLFT2"/>
    <property type="match status" value="1"/>
</dbReference>
<dbReference type="EMBL" id="FNMY01000002">
    <property type="protein sequence ID" value="SDW58572.1"/>
    <property type="molecule type" value="Genomic_DNA"/>
</dbReference>
<dbReference type="Gene3D" id="3.90.550.10">
    <property type="entry name" value="Spore Coat Polysaccharide Biosynthesis Protein SpsA, Chain A"/>
    <property type="match status" value="1"/>
</dbReference>